<gene>
    <name evidence="1" type="ORF">B7Y86_15105</name>
</gene>
<dbReference type="EMBL" id="NCEQ01000018">
    <property type="protein sequence ID" value="OYX54968.1"/>
    <property type="molecule type" value="Genomic_DNA"/>
</dbReference>
<proteinExistence type="predicted"/>
<accession>A0A258HF74</accession>
<evidence type="ECO:0000313" key="1">
    <source>
        <dbReference type="EMBL" id="OYX54968.1"/>
    </source>
</evidence>
<sequence>MTDLPSDEPGPDDALAGELALRVLSPEEERAARAREASDPAFAAEVEVWNEHLAGFVAEIPPVQPSASVWPRVEAGIAPVAANDNRAGFWRMWALGSTGLLAASLVAVALLATRPTPAPIVQTVPTGGVTRVATIAMTDGGTPVVALAYDSATGNLFIAPTDAMDGASAVPHLWLVRPGEAGVQLIGAIDGSAASHHHLTDVLASTAGQAVAVAISMEAPGHTPAADKPDGPVVATGALQSL</sequence>
<dbReference type="AlphaFoldDB" id="A0A258HF74"/>
<organism evidence="1 2">
    <name type="scientific">Brevundimonas subvibrioides</name>
    <dbReference type="NCBI Taxonomy" id="74313"/>
    <lineage>
        <taxon>Bacteria</taxon>
        <taxon>Pseudomonadati</taxon>
        <taxon>Pseudomonadota</taxon>
        <taxon>Alphaproteobacteria</taxon>
        <taxon>Caulobacterales</taxon>
        <taxon>Caulobacteraceae</taxon>
        <taxon>Brevundimonas</taxon>
    </lineage>
</organism>
<reference evidence="1 2" key="1">
    <citation type="submission" date="2017-03" db="EMBL/GenBank/DDBJ databases">
        <title>Lifting the veil on microbial sulfur biogeochemistry in mining wastewaters.</title>
        <authorList>
            <person name="Kantor R.S."/>
            <person name="Colenbrander Nelson T."/>
            <person name="Marshall S."/>
            <person name="Bennett D."/>
            <person name="Apte S."/>
            <person name="Camacho D."/>
            <person name="Thomas B.C."/>
            <person name="Warren L.A."/>
            <person name="Banfield J.F."/>
        </authorList>
    </citation>
    <scope>NUCLEOTIDE SEQUENCE [LARGE SCALE GENOMIC DNA]</scope>
    <source>
        <strain evidence="1">32-68-21</strain>
    </source>
</reference>
<comment type="caution">
    <text evidence="1">The sequence shown here is derived from an EMBL/GenBank/DDBJ whole genome shotgun (WGS) entry which is preliminary data.</text>
</comment>
<evidence type="ECO:0000313" key="2">
    <source>
        <dbReference type="Proteomes" id="UP000216147"/>
    </source>
</evidence>
<evidence type="ECO:0008006" key="3">
    <source>
        <dbReference type="Google" id="ProtNLM"/>
    </source>
</evidence>
<name>A0A258HF74_9CAUL</name>
<dbReference type="Proteomes" id="UP000216147">
    <property type="component" value="Unassembled WGS sequence"/>
</dbReference>
<protein>
    <recommendedName>
        <fullName evidence="3">Anti-sigma factor</fullName>
    </recommendedName>
</protein>